<keyword evidence="3" id="KW-1185">Reference proteome</keyword>
<dbReference type="OrthoDB" id="893763at2"/>
<accession>A0A4Y9QYJ7</accession>
<feature type="transmembrane region" description="Helical" evidence="1">
    <location>
        <begin position="36"/>
        <end position="55"/>
    </location>
</feature>
<evidence type="ECO:0000313" key="3">
    <source>
        <dbReference type="Proteomes" id="UP000297647"/>
    </source>
</evidence>
<keyword evidence="1" id="KW-1133">Transmembrane helix</keyword>
<protein>
    <submittedName>
        <fullName evidence="2">Uncharacterized protein</fullName>
    </submittedName>
</protein>
<keyword evidence="1" id="KW-0812">Transmembrane</keyword>
<dbReference type="EMBL" id="SPSB01000001">
    <property type="protein sequence ID" value="TFV97574.1"/>
    <property type="molecule type" value="Genomic_DNA"/>
</dbReference>
<name>A0A4Y9QYJ7_9BACT</name>
<evidence type="ECO:0000313" key="2">
    <source>
        <dbReference type="EMBL" id="TFV97574.1"/>
    </source>
</evidence>
<gene>
    <name evidence="2" type="ORF">E4S40_02680</name>
</gene>
<dbReference type="AlphaFoldDB" id="A0A4Y9QYJ7"/>
<dbReference type="RefSeq" id="WP_135070470.1">
    <property type="nucleotide sequence ID" value="NZ_SPSB01000001.1"/>
</dbReference>
<sequence length="120" mass="14081">MENLPKFSEMKAPEGYFETLPDSIFEKVQPQQNWGWVRWAAIFIVFISIGAYFFYPTAPSNELIALEEEVNLYIDANYWTAEDILSMSDQPDLILDELIEEEMPILEEFLNDEYLTPTEQ</sequence>
<dbReference type="Proteomes" id="UP000297647">
    <property type="component" value="Unassembled WGS sequence"/>
</dbReference>
<keyword evidence="1" id="KW-0472">Membrane</keyword>
<evidence type="ECO:0000256" key="1">
    <source>
        <dbReference type="SAM" id="Phobius"/>
    </source>
</evidence>
<proteinExistence type="predicted"/>
<comment type="caution">
    <text evidence="2">The sequence shown here is derived from an EMBL/GenBank/DDBJ whole genome shotgun (WGS) entry which is preliminary data.</text>
</comment>
<organism evidence="2 3">
    <name type="scientific">Algoriphagus kandeliae</name>
    <dbReference type="NCBI Taxonomy" id="2562278"/>
    <lineage>
        <taxon>Bacteria</taxon>
        <taxon>Pseudomonadati</taxon>
        <taxon>Bacteroidota</taxon>
        <taxon>Cytophagia</taxon>
        <taxon>Cytophagales</taxon>
        <taxon>Cyclobacteriaceae</taxon>
        <taxon>Algoriphagus</taxon>
    </lineage>
</organism>
<reference evidence="2 3" key="1">
    <citation type="submission" date="2019-03" db="EMBL/GenBank/DDBJ databases">
        <title>Algoriphagus sp. nov, a new strain isolated from root system soil of mangrove plant Kandelia.</title>
        <authorList>
            <person name="Yin Q."/>
            <person name="Wang K."/>
            <person name="Song Z."/>
        </authorList>
    </citation>
    <scope>NUCLEOTIDE SEQUENCE [LARGE SCALE GENOMIC DNA]</scope>
    <source>
        <strain evidence="2 3">XY-J91</strain>
    </source>
</reference>